<comment type="catalytic activity">
    <reaction evidence="9">
        <text>7,8-dihydroneopterin = 6-hydroxymethyl-7,8-dihydropterin + glycolaldehyde</text>
        <dbReference type="Rhea" id="RHEA:10540"/>
        <dbReference type="ChEBI" id="CHEBI:17001"/>
        <dbReference type="ChEBI" id="CHEBI:17071"/>
        <dbReference type="ChEBI" id="CHEBI:44841"/>
        <dbReference type="EC" id="4.1.2.25"/>
    </reaction>
</comment>
<dbReference type="Gene3D" id="3.30.1130.10">
    <property type="match status" value="1"/>
</dbReference>
<dbReference type="RefSeq" id="WP_262068687.1">
    <property type="nucleotide sequence ID" value="NZ_JAMXOC010000006.1"/>
</dbReference>
<comment type="function">
    <text evidence="9">Catalyzes the conversion of 7,8-dihydroneopterin to 6-hydroxymethyl-7,8-dihydropterin.</text>
</comment>
<sequence>MDVIRIKDLAIFAHHGVYERETLTGQNFLVSATLSGDFFKAAKSDNIEKAVDYGKICHFMHAYLTSRTYKLLETATDNLSRELLLNFQQLQKVELEIKKPEAPIGLPFNYVSVSTVKERHQVYVSIGSNIGDKNKNLENGIEAINKLEGCKVLEVSSVFKSKPYGNVDQEDFLNGAFLMETIYSPQELLKVFKELELNAGKGHLTHWGPRTLDLDILFFDDQIYDSRDLQIPHVDMANRDFVLVPLAEIADFKRHPVTMKTVRQMLEELKASSPLYIIE</sequence>
<evidence type="ECO:0000313" key="12">
    <source>
        <dbReference type="Proteomes" id="UP001523565"/>
    </source>
</evidence>
<dbReference type="SUPFAM" id="SSF55620">
    <property type="entry name" value="Tetrahydrobiopterin biosynthesis enzymes-like"/>
    <property type="match status" value="1"/>
</dbReference>
<dbReference type="InterPro" id="IPR043133">
    <property type="entry name" value="GTP-CH-I_C/QueF"/>
</dbReference>
<dbReference type="EC" id="2.7.6.3" evidence="9"/>
<dbReference type="EMBL" id="JAMZFV010000006">
    <property type="protein sequence ID" value="MCP1109806.1"/>
    <property type="molecule type" value="Genomic_DNA"/>
</dbReference>
<dbReference type="GO" id="GO:0003848">
    <property type="term" value="F:2-amino-4-hydroxy-6-hydroxymethyldihydropteridine diphosphokinase activity"/>
    <property type="evidence" value="ECO:0007669"/>
    <property type="project" value="UniProtKB-EC"/>
</dbReference>
<evidence type="ECO:0000256" key="8">
    <source>
        <dbReference type="ARBA" id="ARBA00022909"/>
    </source>
</evidence>
<comment type="pathway">
    <text evidence="2">Cofactor biosynthesis; tetrahydrofolate biosynthesis; 2-amino-4-hydroxy-6-hydroxymethyl-7,8-dihydropteridine diphosphate from 7,8-dihydroneopterin triphosphate: step 4/4.</text>
</comment>
<dbReference type="NCBIfam" id="TIGR01498">
    <property type="entry name" value="folK"/>
    <property type="match status" value="1"/>
</dbReference>
<reference evidence="11 12" key="1">
    <citation type="journal article" date="2022" name="Genome Biol. Evol.">
        <title>Host diet, physiology and behaviors set the stage for Lachnospiraceae cladogenesis.</title>
        <authorList>
            <person name="Vera-Ponce De Leon A."/>
            <person name="Schneider M."/>
            <person name="Jahnes B.C."/>
            <person name="Sadowski V."/>
            <person name="Camuy-Velez L.A."/>
            <person name="Duan J."/>
            <person name="Sabree Z.L."/>
        </authorList>
    </citation>
    <scope>NUCLEOTIDE SEQUENCE [LARGE SCALE GENOMIC DNA]</scope>
    <source>
        <strain evidence="11 12">PAL227</strain>
    </source>
</reference>
<evidence type="ECO:0000256" key="3">
    <source>
        <dbReference type="ARBA" id="ARBA00009640"/>
    </source>
</evidence>
<dbReference type="EC" id="4.1.2.25" evidence="9"/>
<evidence type="ECO:0000256" key="6">
    <source>
        <dbReference type="ARBA" id="ARBA00022777"/>
    </source>
</evidence>
<evidence type="ECO:0000256" key="2">
    <source>
        <dbReference type="ARBA" id="ARBA00005051"/>
    </source>
</evidence>
<dbReference type="SUPFAM" id="SSF55083">
    <property type="entry name" value="6-hydroxymethyl-7,8-dihydropterin pyrophosphokinase, HPPK"/>
    <property type="match status" value="1"/>
</dbReference>
<dbReference type="InterPro" id="IPR006157">
    <property type="entry name" value="FolB_dom"/>
</dbReference>
<dbReference type="InterPro" id="IPR000550">
    <property type="entry name" value="Hppk"/>
</dbReference>
<evidence type="ECO:0000313" key="11">
    <source>
        <dbReference type="EMBL" id="MCP1109806.1"/>
    </source>
</evidence>
<evidence type="ECO:0000256" key="7">
    <source>
        <dbReference type="ARBA" id="ARBA00022840"/>
    </source>
</evidence>
<comment type="catalytic activity">
    <reaction evidence="1">
        <text>6-hydroxymethyl-7,8-dihydropterin + ATP = (7,8-dihydropterin-6-yl)methyl diphosphate + AMP + H(+)</text>
        <dbReference type="Rhea" id="RHEA:11412"/>
        <dbReference type="ChEBI" id="CHEBI:15378"/>
        <dbReference type="ChEBI" id="CHEBI:30616"/>
        <dbReference type="ChEBI" id="CHEBI:44841"/>
        <dbReference type="ChEBI" id="CHEBI:72950"/>
        <dbReference type="ChEBI" id="CHEBI:456215"/>
        <dbReference type="EC" id="2.7.6.3"/>
    </reaction>
</comment>
<accession>A0ABT1EH13</accession>
<comment type="caution">
    <text evidence="11">The sequence shown here is derived from an EMBL/GenBank/DDBJ whole genome shotgun (WGS) entry which is preliminary data.</text>
</comment>
<dbReference type="Pfam" id="PF01288">
    <property type="entry name" value="HPPK"/>
    <property type="match status" value="1"/>
</dbReference>
<evidence type="ECO:0000256" key="9">
    <source>
        <dbReference type="RuleBase" id="RU362079"/>
    </source>
</evidence>
<name>A0ABT1EH13_9FIRM</name>
<dbReference type="Gene3D" id="3.30.70.560">
    <property type="entry name" value="7,8-Dihydro-6-hydroxymethylpterin-pyrophosphokinase HPPK"/>
    <property type="match status" value="1"/>
</dbReference>
<evidence type="ECO:0000256" key="1">
    <source>
        <dbReference type="ARBA" id="ARBA00000198"/>
    </source>
</evidence>
<dbReference type="NCBIfam" id="TIGR00526">
    <property type="entry name" value="folB_dom"/>
    <property type="match status" value="1"/>
</dbReference>
<dbReference type="CDD" id="cd00483">
    <property type="entry name" value="HPPK"/>
    <property type="match status" value="1"/>
</dbReference>
<keyword evidence="6" id="KW-0418">Kinase</keyword>
<evidence type="ECO:0000256" key="5">
    <source>
        <dbReference type="ARBA" id="ARBA00022741"/>
    </source>
</evidence>
<dbReference type="NCBIfam" id="TIGR00525">
    <property type="entry name" value="folB"/>
    <property type="match status" value="1"/>
</dbReference>
<dbReference type="CDD" id="cd00534">
    <property type="entry name" value="DHNA_DHNTPE"/>
    <property type="match status" value="1"/>
</dbReference>
<dbReference type="Pfam" id="PF02152">
    <property type="entry name" value="FolB"/>
    <property type="match status" value="1"/>
</dbReference>
<keyword evidence="5" id="KW-0547">Nucleotide-binding</keyword>
<comment type="similarity">
    <text evidence="3">In the N-terminal section; belongs to the DHNA family.</text>
</comment>
<keyword evidence="7" id="KW-0067">ATP-binding</keyword>
<dbReference type="PROSITE" id="PS00794">
    <property type="entry name" value="HPPK"/>
    <property type="match status" value="1"/>
</dbReference>
<dbReference type="PANTHER" id="PTHR43071">
    <property type="entry name" value="2-AMINO-4-HYDROXY-6-HYDROXYMETHYLDIHYDROPTERIDINE PYROPHOSPHOKINASE"/>
    <property type="match status" value="1"/>
</dbReference>
<keyword evidence="8 9" id="KW-0289">Folate biosynthesis</keyword>
<keyword evidence="9" id="KW-0456">Lyase</keyword>
<dbReference type="Proteomes" id="UP001523565">
    <property type="component" value="Unassembled WGS sequence"/>
</dbReference>
<comment type="similarity">
    <text evidence="9">Belongs to the DHNA family.</text>
</comment>
<evidence type="ECO:0000256" key="4">
    <source>
        <dbReference type="ARBA" id="ARBA00022679"/>
    </source>
</evidence>
<comment type="pathway">
    <text evidence="9">Cofactor biosynthesis; tetrahydrofolate biosynthesis; 2-amino-4-hydroxy-6-hydroxymethyl-7,8-dihydropteridine diphosphate from 7,8-dihydroneopterin triphosphate: step 3/4.</text>
</comment>
<keyword evidence="12" id="KW-1185">Reference proteome</keyword>
<protein>
    <recommendedName>
        <fullName evidence="9">Bifunctional folate synthesis protein</fullName>
    </recommendedName>
    <domain>
        <recommendedName>
            <fullName evidence="9">Dihydroneopterin aldolase</fullName>
            <shortName evidence="9">DHNA</shortName>
            <ecNumber evidence="9">4.1.2.25</ecNumber>
        </recommendedName>
        <alternativeName>
            <fullName evidence="9">7,8-dihydroneopterin aldolase</fullName>
        </alternativeName>
    </domain>
    <domain>
        <recommendedName>
            <fullName evidence="9">2-amino-4-hydroxy-6-hydroxymethyldihydropteridine pyrophosphokinase</fullName>
            <ecNumber evidence="9">2.7.6.3</ecNumber>
        </recommendedName>
        <alternativeName>
            <fullName evidence="9">6-hydroxymethyl-7,8-dihydropterin pyrophosphokinase</fullName>
            <shortName evidence="9">PPPK</shortName>
        </alternativeName>
        <alternativeName>
            <fullName evidence="9">7,8-dihydro-6-hydroxymethylpterin pyrophosphokinase</fullName>
            <shortName evidence="9">HPPK</shortName>
        </alternativeName>
    </domain>
</protein>
<dbReference type="PANTHER" id="PTHR43071:SF1">
    <property type="entry name" value="2-AMINO-4-HYDROXY-6-HYDROXYMETHYLDIHYDROPTERIDINE PYROPHOSPHOKINASE"/>
    <property type="match status" value="1"/>
</dbReference>
<dbReference type="InterPro" id="IPR035907">
    <property type="entry name" value="Hppk_sf"/>
</dbReference>
<organism evidence="11 12">
    <name type="scientific">Ohessyouella blattaphilus</name>
    <dbReference type="NCBI Taxonomy" id="2949333"/>
    <lineage>
        <taxon>Bacteria</taxon>
        <taxon>Bacillati</taxon>
        <taxon>Bacillota</taxon>
        <taxon>Clostridia</taxon>
        <taxon>Lachnospirales</taxon>
        <taxon>Lachnospiraceae</taxon>
        <taxon>Ohessyouella</taxon>
    </lineage>
</organism>
<dbReference type="InterPro" id="IPR006156">
    <property type="entry name" value="Dihydroneopterin_aldolase"/>
</dbReference>
<feature type="domain" description="7,8-dihydro-6-hydroxymethylpterin-pyrophosphokinase" evidence="10">
    <location>
        <begin position="206"/>
        <end position="217"/>
    </location>
</feature>
<gene>
    <name evidence="11" type="primary">folK</name>
    <name evidence="11" type="ORF">NK118_06005</name>
</gene>
<keyword evidence="4 11" id="KW-0808">Transferase</keyword>
<dbReference type="SMART" id="SM00905">
    <property type="entry name" value="FolB"/>
    <property type="match status" value="1"/>
</dbReference>
<evidence type="ECO:0000259" key="10">
    <source>
        <dbReference type="PROSITE" id="PS00794"/>
    </source>
</evidence>
<proteinExistence type="inferred from homology"/>